<reference evidence="1" key="1">
    <citation type="submission" date="2022-07" db="EMBL/GenBank/DDBJ databases">
        <title>Genome Sequence of Phlebia brevispora.</title>
        <authorList>
            <person name="Buettner E."/>
        </authorList>
    </citation>
    <scope>NUCLEOTIDE SEQUENCE</scope>
    <source>
        <strain evidence="1">MPL23</strain>
    </source>
</reference>
<comment type="caution">
    <text evidence="1">The sequence shown here is derived from an EMBL/GenBank/DDBJ whole genome shotgun (WGS) entry which is preliminary data.</text>
</comment>
<sequence length="345" mass="37946">MSTFTPTSVIVAAYKSDLVVNNCINAALTFVTYEFLITSGYEYEFLWRRKWTAATWLFVTNRYLLLASIIVQIVPFTPQVNVCSHEKCLIINGLKGVRCQNFSLQMFIQFLINVPLVISALFSALRVFAILDRAYAAAGCVLLLGLTPLAVILYQASQNTTVYVHDPCFIVRMGLVSILATITVDVAAIIATWVKTYRQVREASSIGMSVSISAMLLRYGTLYFLVLCIVNLAQLLIYVIPSIQSANPINIFTNMQVSSFSIPPLSSRESSDTARFSDFSVPNFRVPTLPDVLGNLGEPLADDNLVFDVPDQEGTRPSEDASTETMDTGNLEEASGTSHATCVKA</sequence>
<protein>
    <submittedName>
        <fullName evidence="1">Uncharacterized protein</fullName>
    </submittedName>
</protein>
<accession>A0ACC1T501</accession>
<organism evidence="1 2">
    <name type="scientific">Phlebia brevispora</name>
    <dbReference type="NCBI Taxonomy" id="194682"/>
    <lineage>
        <taxon>Eukaryota</taxon>
        <taxon>Fungi</taxon>
        <taxon>Dikarya</taxon>
        <taxon>Basidiomycota</taxon>
        <taxon>Agaricomycotina</taxon>
        <taxon>Agaricomycetes</taxon>
        <taxon>Polyporales</taxon>
        <taxon>Meruliaceae</taxon>
        <taxon>Phlebia</taxon>
    </lineage>
</organism>
<gene>
    <name evidence="1" type="ORF">NM688_g3769</name>
</gene>
<name>A0ACC1T501_9APHY</name>
<proteinExistence type="predicted"/>
<evidence type="ECO:0000313" key="1">
    <source>
        <dbReference type="EMBL" id="KAJ3553152.1"/>
    </source>
</evidence>
<keyword evidence="2" id="KW-1185">Reference proteome</keyword>
<evidence type="ECO:0000313" key="2">
    <source>
        <dbReference type="Proteomes" id="UP001148662"/>
    </source>
</evidence>
<dbReference type="EMBL" id="JANHOG010000573">
    <property type="protein sequence ID" value="KAJ3553152.1"/>
    <property type="molecule type" value="Genomic_DNA"/>
</dbReference>
<dbReference type="Proteomes" id="UP001148662">
    <property type="component" value="Unassembled WGS sequence"/>
</dbReference>